<reference evidence="2 3" key="1">
    <citation type="submission" date="2018-02" db="EMBL/GenBank/DDBJ databases">
        <title>Genomic Encyclopedia of Archaeal and Bacterial Type Strains, Phase II (KMG-II): from individual species to whole genera.</title>
        <authorList>
            <person name="Goeker M."/>
        </authorList>
    </citation>
    <scope>NUCLEOTIDE SEQUENCE [LARGE SCALE GENOMIC DNA]</scope>
    <source>
        <strain evidence="2 3">DSM 16809</strain>
    </source>
</reference>
<evidence type="ECO:0000313" key="3">
    <source>
        <dbReference type="Proteomes" id="UP000239002"/>
    </source>
</evidence>
<dbReference type="InterPro" id="IPR003346">
    <property type="entry name" value="Transposase_20"/>
</dbReference>
<feature type="domain" description="Transposase IS116/IS110/IS902 C-terminal" evidence="1">
    <location>
        <begin position="5"/>
        <end position="60"/>
    </location>
</feature>
<protein>
    <submittedName>
        <fullName evidence="2">Transposase IS116/IS110/IS902 family protein</fullName>
    </submittedName>
</protein>
<dbReference type="AlphaFoldDB" id="A0A2S6IE77"/>
<evidence type="ECO:0000259" key="1">
    <source>
        <dbReference type="Pfam" id="PF02371"/>
    </source>
</evidence>
<organism evidence="2 3">
    <name type="scientific">Nonlabens xylanidelens</name>
    <dbReference type="NCBI Taxonomy" id="191564"/>
    <lineage>
        <taxon>Bacteria</taxon>
        <taxon>Pseudomonadati</taxon>
        <taxon>Bacteroidota</taxon>
        <taxon>Flavobacteriia</taxon>
        <taxon>Flavobacteriales</taxon>
        <taxon>Flavobacteriaceae</taxon>
        <taxon>Nonlabens</taxon>
    </lineage>
</organism>
<comment type="caution">
    <text evidence="2">The sequence shown here is derived from an EMBL/GenBank/DDBJ whole genome shotgun (WGS) entry which is preliminary data.</text>
</comment>
<evidence type="ECO:0000313" key="2">
    <source>
        <dbReference type="EMBL" id="PPK92525.1"/>
    </source>
</evidence>
<dbReference type="EMBL" id="PTJE01000010">
    <property type="protein sequence ID" value="PPK92525.1"/>
    <property type="molecule type" value="Genomic_DNA"/>
</dbReference>
<dbReference type="InterPro" id="IPR047650">
    <property type="entry name" value="Transpos_IS110"/>
</dbReference>
<dbReference type="GO" id="GO:0004803">
    <property type="term" value="F:transposase activity"/>
    <property type="evidence" value="ECO:0007669"/>
    <property type="project" value="InterPro"/>
</dbReference>
<dbReference type="PANTHER" id="PTHR33055">
    <property type="entry name" value="TRANSPOSASE FOR INSERTION SEQUENCE ELEMENT IS1111A"/>
    <property type="match status" value="1"/>
</dbReference>
<dbReference type="PANTHER" id="PTHR33055:SF3">
    <property type="entry name" value="PUTATIVE TRANSPOSASE FOR IS117-RELATED"/>
    <property type="match status" value="1"/>
</dbReference>
<name>A0A2S6IE77_9FLAO</name>
<dbReference type="GO" id="GO:0006313">
    <property type="term" value="P:DNA transposition"/>
    <property type="evidence" value="ECO:0007669"/>
    <property type="project" value="InterPro"/>
</dbReference>
<dbReference type="GO" id="GO:0003677">
    <property type="term" value="F:DNA binding"/>
    <property type="evidence" value="ECO:0007669"/>
    <property type="project" value="InterPro"/>
</dbReference>
<gene>
    <name evidence="2" type="ORF">LY01_02926</name>
</gene>
<dbReference type="Proteomes" id="UP000239002">
    <property type="component" value="Unassembled WGS sequence"/>
</dbReference>
<proteinExistence type="predicted"/>
<keyword evidence="3" id="KW-1185">Reference proteome</keyword>
<sequence>MHDLRELCSYAGLTPIIRQSGTSINGRARISKIGNQKLRNLLFMCSFNACKYNKACKAIYDRIVAKGKSKKLALIAVCNKLLKQAFAIAKSGFIYDDGYRSVLVRN</sequence>
<dbReference type="Pfam" id="PF02371">
    <property type="entry name" value="Transposase_20"/>
    <property type="match status" value="1"/>
</dbReference>
<accession>A0A2S6IE77</accession>